<dbReference type="PROSITE" id="PS50893">
    <property type="entry name" value="ABC_TRANSPORTER_2"/>
    <property type="match status" value="1"/>
</dbReference>
<comment type="caution">
    <text evidence="5">The sequence shown here is derived from an EMBL/GenBank/DDBJ whole genome shotgun (WGS) entry which is preliminary data.</text>
</comment>
<dbReference type="EMBL" id="RJQC01000002">
    <property type="protein sequence ID" value="RNM30609.1"/>
    <property type="molecule type" value="Genomic_DNA"/>
</dbReference>
<dbReference type="GO" id="GO:0005524">
    <property type="term" value="F:ATP binding"/>
    <property type="evidence" value="ECO:0007669"/>
    <property type="project" value="UniProtKB-KW"/>
</dbReference>
<evidence type="ECO:0000259" key="4">
    <source>
        <dbReference type="PROSITE" id="PS50893"/>
    </source>
</evidence>
<accession>A0A3N0I0P8</accession>
<sequence length="285" mass="32353">MEVLKVDQAQKRYDSFALRCSLQVKAGHITGLIGKNGAGKTTLFKSILGLITLDGGTITLWGKDIRQIQANDRNALGVVLFDTGMSEYLTISQIIPILQNIYAVFDRDFFIHQAHHFQLPMDKKIKDFSTGMKAKLKVLIAMSHQAQLLILDEPTAGLDVMAREEILDLLRMFMENQEQGAILMSSHISNDLEHLCDDIYLIDEGQILLHEDTDVLLDEYAILKVNEAQYQQLDTSYLLRVKKEVYGFQCLTNERQYYVENAPEVVIEKASIDKILVLMTKGEKI</sequence>
<reference evidence="5 6" key="1">
    <citation type="submission" date="2018-11" db="EMBL/GenBank/DDBJ databases">
        <title>Clostridium sp. nov., a member of the family Erysipelotrichaceae isolated from pig faeces.</title>
        <authorList>
            <person name="Chang Y.-H."/>
        </authorList>
    </citation>
    <scope>NUCLEOTIDE SEQUENCE [LARGE SCALE GENOMIC DNA]</scope>
    <source>
        <strain evidence="5 6">YH-panp20</strain>
    </source>
</reference>
<dbReference type="Pfam" id="PF00005">
    <property type="entry name" value="ABC_tran"/>
    <property type="match status" value="1"/>
</dbReference>
<dbReference type="InterPro" id="IPR027417">
    <property type="entry name" value="P-loop_NTPase"/>
</dbReference>
<dbReference type="PANTHER" id="PTHR42939:SF3">
    <property type="entry name" value="ABC TRANSPORTER ATP-BINDING COMPONENT"/>
    <property type="match status" value="1"/>
</dbReference>
<dbReference type="RefSeq" id="WP_128520519.1">
    <property type="nucleotide sequence ID" value="NZ_JALFCT010000010.1"/>
</dbReference>
<dbReference type="SMART" id="SM00382">
    <property type="entry name" value="AAA"/>
    <property type="match status" value="1"/>
</dbReference>
<keyword evidence="6" id="KW-1185">Reference proteome</keyword>
<name>A0A3N0I0P8_9FIRM</name>
<dbReference type="InterPro" id="IPR003439">
    <property type="entry name" value="ABC_transporter-like_ATP-bd"/>
</dbReference>
<dbReference type="PANTHER" id="PTHR42939">
    <property type="entry name" value="ABC TRANSPORTER ATP-BINDING PROTEIN ALBC-RELATED"/>
    <property type="match status" value="1"/>
</dbReference>
<dbReference type="InterPro" id="IPR051782">
    <property type="entry name" value="ABC_Transporter_VariousFunc"/>
</dbReference>
<dbReference type="Proteomes" id="UP000276568">
    <property type="component" value="Unassembled WGS sequence"/>
</dbReference>
<gene>
    <name evidence="5" type="ORF">EDX97_07455</name>
</gene>
<organism evidence="5 6">
    <name type="scientific">Absicoccus porci</name>
    <dbReference type="NCBI Taxonomy" id="2486576"/>
    <lineage>
        <taxon>Bacteria</taxon>
        <taxon>Bacillati</taxon>
        <taxon>Bacillota</taxon>
        <taxon>Erysipelotrichia</taxon>
        <taxon>Erysipelotrichales</taxon>
        <taxon>Erysipelotrichaceae</taxon>
        <taxon>Absicoccus</taxon>
    </lineage>
</organism>
<dbReference type="InterPro" id="IPR003593">
    <property type="entry name" value="AAA+_ATPase"/>
</dbReference>
<evidence type="ECO:0000256" key="3">
    <source>
        <dbReference type="ARBA" id="ARBA00022840"/>
    </source>
</evidence>
<dbReference type="GO" id="GO:0016887">
    <property type="term" value="F:ATP hydrolysis activity"/>
    <property type="evidence" value="ECO:0007669"/>
    <property type="project" value="InterPro"/>
</dbReference>
<evidence type="ECO:0000313" key="6">
    <source>
        <dbReference type="Proteomes" id="UP000276568"/>
    </source>
</evidence>
<dbReference type="AlphaFoldDB" id="A0A3N0I0P8"/>
<protein>
    <submittedName>
        <fullName evidence="5">ABC transporter ATP-binding protein</fullName>
    </submittedName>
</protein>
<keyword evidence="1" id="KW-0813">Transport</keyword>
<dbReference type="Gene3D" id="3.40.50.300">
    <property type="entry name" value="P-loop containing nucleotide triphosphate hydrolases"/>
    <property type="match status" value="1"/>
</dbReference>
<proteinExistence type="predicted"/>
<dbReference type="CDD" id="cd03230">
    <property type="entry name" value="ABC_DR_subfamily_A"/>
    <property type="match status" value="1"/>
</dbReference>
<dbReference type="SUPFAM" id="SSF52540">
    <property type="entry name" value="P-loop containing nucleoside triphosphate hydrolases"/>
    <property type="match status" value="1"/>
</dbReference>
<keyword evidence="2" id="KW-0547">Nucleotide-binding</keyword>
<evidence type="ECO:0000256" key="1">
    <source>
        <dbReference type="ARBA" id="ARBA00022448"/>
    </source>
</evidence>
<keyword evidence="3 5" id="KW-0067">ATP-binding</keyword>
<evidence type="ECO:0000313" key="5">
    <source>
        <dbReference type="EMBL" id="RNM30609.1"/>
    </source>
</evidence>
<evidence type="ECO:0000256" key="2">
    <source>
        <dbReference type="ARBA" id="ARBA00022741"/>
    </source>
</evidence>
<feature type="domain" description="ABC transporter" evidence="4">
    <location>
        <begin position="1"/>
        <end position="229"/>
    </location>
</feature>
<dbReference type="OrthoDB" id="9804819at2"/>